<reference evidence="1 2" key="1">
    <citation type="journal article" date="2014" name="Genome Announc.">
        <title>Complete Genome Sequence of Amino Acid-Utilizing Eubacterium acidaminophilum al-2 (DSM 3953).</title>
        <authorList>
            <person name="Poehlein A."/>
            <person name="Andreesen J.R."/>
            <person name="Daniel R."/>
        </authorList>
    </citation>
    <scope>NUCLEOTIDE SEQUENCE [LARGE SCALE GENOMIC DNA]</scope>
    <source>
        <strain evidence="1 2">DSM 3953</strain>
    </source>
</reference>
<organism evidence="1 2">
    <name type="scientific">Peptoclostridium acidaminophilum DSM 3953</name>
    <dbReference type="NCBI Taxonomy" id="1286171"/>
    <lineage>
        <taxon>Bacteria</taxon>
        <taxon>Bacillati</taxon>
        <taxon>Bacillota</taxon>
        <taxon>Clostridia</taxon>
        <taxon>Peptostreptococcales</taxon>
        <taxon>Peptoclostridiaceae</taxon>
        <taxon>Peptoclostridium</taxon>
    </lineage>
</organism>
<dbReference type="Proteomes" id="UP000019591">
    <property type="component" value="Chromosome"/>
</dbReference>
<name>W8U8L9_PEPAC</name>
<dbReference type="EMBL" id="CP007452">
    <property type="protein sequence ID" value="AHM57201.1"/>
    <property type="molecule type" value="Genomic_DNA"/>
</dbReference>
<evidence type="ECO:0000313" key="1">
    <source>
        <dbReference type="EMBL" id="AHM57201.1"/>
    </source>
</evidence>
<dbReference type="STRING" id="1286171.EAL2_c19200"/>
<sequence>MSKIKFLNIKKITLWALVLLEMRKNLKFFDTFGMGIALYNGMLARQE</sequence>
<keyword evidence="2" id="KW-1185">Reference proteome</keyword>
<evidence type="ECO:0000313" key="2">
    <source>
        <dbReference type="Proteomes" id="UP000019591"/>
    </source>
</evidence>
<dbReference type="AlphaFoldDB" id="W8U8L9"/>
<gene>
    <name evidence="1" type="ORF">EAL2_c19200</name>
</gene>
<dbReference type="PATRIC" id="fig|1286171.3.peg.1869"/>
<accession>W8U8L9</accession>
<protein>
    <submittedName>
        <fullName evidence="1">Uncharacterized protein</fullName>
    </submittedName>
</protein>
<dbReference type="HOGENOM" id="CLU_3168184_0_0_9"/>
<dbReference type="KEGG" id="eac:EAL2_c19200"/>
<proteinExistence type="predicted"/>